<keyword evidence="2" id="KW-1185">Reference proteome</keyword>
<name>A0A8X7SFG2_BRACI</name>
<evidence type="ECO:0000313" key="1">
    <source>
        <dbReference type="EMBL" id="KAG2305037.1"/>
    </source>
</evidence>
<proteinExistence type="predicted"/>
<reference evidence="1 2" key="1">
    <citation type="submission" date="2020-02" db="EMBL/GenBank/DDBJ databases">
        <authorList>
            <person name="Ma Q."/>
            <person name="Huang Y."/>
            <person name="Song X."/>
            <person name="Pei D."/>
        </authorList>
    </citation>
    <scope>NUCLEOTIDE SEQUENCE [LARGE SCALE GENOMIC DNA]</scope>
    <source>
        <strain evidence="1">Sxm20200214</strain>
        <tissue evidence="1">Leaf</tissue>
    </source>
</reference>
<dbReference type="EMBL" id="JAAMPC010000007">
    <property type="protein sequence ID" value="KAG2305037.1"/>
    <property type="molecule type" value="Genomic_DNA"/>
</dbReference>
<dbReference type="AlphaFoldDB" id="A0A8X7SFG2"/>
<organism evidence="1 2">
    <name type="scientific">Brassica carinata</name>
    <name type="common">Ethiopian mustard</name>
    <name type="synonym">Abyssinian cabbage</name>
    <dbReference type="NCBI Taxonomy" id="52824"/>
    <lineage>
        <taxon>Eukaryota</taxon>
        <taxon>Viridiplantae</taxon>
        <taxon>Streptophyta</taxon>
        <taxon>Embryophyta</taxon>
        <taxon>Tracheophyta</taxon>
        <taxon>Spermatophyta</taxon>
        <taxon>Magnoliopsida</taxon>
        <taxon>eudicotyledons</taxon>
        <taxon>Gunneridae</taxon>
        <taxon>Pentapetalae</taxon>
        <taxon>rosids</taxon>
        <taxon>malvids</taxon>
        <taxon>Brassicales</taxon>
        <taxon>Brassicaceae</taxon>
        <taxon>Brassiceae</taxon>
        <taxon>Brassica</taxon>
    </lineage>
</organism>
<gene>
    <name evidence="1" type="ORF">Bca52824_033688</name>
</gene>
<protein>
    <submittedName>
        <fullName evidence="1">Uncharacterized protein</fullName>
    </submittedName>
</protein>
<dbReference type="Proteomes" id="UP000886595">
    <property type="component" value="Unassembled WGS sequence"/>
</dbReference>
<evidence type="ECO:0000313" key="2">
    <source>
        <dbReference type="Proteomes" id="UP000886595"/>
    </source>
</evidence>
<comment type="caution">
    <text evidence="1">The sequence shown here is derived from an EMBL/GenBank/DDBJ whole genome shotgun (WGS) entry which is preliminary data.</text>
</comment>
<sequence length="113" mass="12928">MESAPQTIARKILGIFSSPVDTFSYQLSHFEHTRRRLIRICPHSARVMSSQYASGSYLSPSNNDYGQKAEDLYSDNCLDVFVDRRQFGERSHVYLGRELQSETTALYADSQQV</sequence>
<accession>A0A8X7SFG2</accession>